<evidence type="ECO:0000256" key="1">
    <source>
        <dbReference type="SAM" id="Phobius"/>
    </source>
</evidence>
<proteinExistence type="predicted"/>
<evidence type="ECO:0000313" key="2">
    <source>
        <dbReference type="EMBL" id="QHS84241.1"/>
    </source>
</evidence>
<dbReference type="EMBL" id="MN738775">
    <property type="protein sequence ID" value="QHS84241.1"/>
    <property type="molecule type" value="Genomic_DNA"/>
</dbReference>
<keyword evidence="1" id="KW-1133">Transmembrane helix</keyword>
<feature type="transmembrane region" description="Helical" evidence="1">
    <location>
        <begin position="30"/>
        <end position="47"/>
    </location>
</feature>
<feature type="transmembrane region" description="Helical" evidence="1">
    <location>
        <begin position="53"/>
        <end position="71"/>
    </location>
</feature>
<protein>
    <submittedName>
        <fullName evidence="2">Uncharacterized protein</fullName>
    </submittedName>
</protein>
<organism evidence="2">
    <name type="scientific">viral metagenome</name>
    <dbReference type="NCBI Taxonomy" id="1070528"/>
    <lineage>
        <taxon>unclassified sequences</taxon>
        <taxon>metagenomes</taxon>
        <taxon>organismal metagenomes</taxon>
    </lineage>
</organism>
<dbReference type="AlphaFoldDB" id="A0A6C0AYC5"/>
<accession>A0A6C0AYC5</accession>
<reference evidence="2" key="1">
    <citation type="journal article" date="2020" name="Nature">
        <title>Giant virus diversity and host interactions through global metagenomics.</title>
        <authorList>
            <person name="Schulz F."/>
            <person name="Roux S."/>
            <person name="Paez-Espino D."/>
            <person name="Jungbluth S."/>
            <person name="Walsh D.A."/>
            <person name="Denef V.J."/>
            <person name="McMahon K.D."/>
            <person name="Konstantinidis K.T."/>
            <person name="Eloe-Fadrosh E.A."/>
            <person name="Kyrpides N.C."/>
            <person name="Woyke T."/>
        </authorList>
    </citation>
    <scope>NUCLEOTIDE SEQUENCE</scope>
    <source>
        <strain evidence="2">GVMAG-S-ERX555965-48</strain>
    </source>
</reference>
<keyword evidence="1" id="KW-0812">Transmembrane</keyword>
<name>A0A6C0AYC5_9ZZZZ</name>
<keyword evidence="1" id="KW-0472">Membrane</keyword>
<sequence length="93" mass="10622">MNICIFSKYRDLIGKPNTGIRRYRIMDVPILDYIVTIIGTFIISYLTHIPVEITTVLVFSSAIISHLLFGVETNSVKYIQKITNNSINCINKK</sequence>